<feature type="compositionally biased region" description="Polar residues" evidence="1">
    <location>
        <begin position="59"/>
        <end position="69"/>
    </location>
</feature>
<name>A0AAD4NC97_9BILA</name>
<gene>
    <name evidence="2" type="ORF">DdX_03707</name>
</gene>
<reference evidence="2" key="1">
    <citation type="submission" date="2022-01" db="EMBL/GenBank/DDBJ databases">
        <title>Genome Sequence Resource for Two Populations of Ditylenchus destructor, the Migratory Endoparasitic Phytonematode.</title>
        <authorList>
            <person name="Zhang H."/>
            <person name="Lin R."/>
            <person name="Xie B."/>
        </authorList>
    </citation>
    <scope>NUCLEOTIDE SEQUENCE</scope>
    <source>
        <strain evidence="2">BazhouSP</strain>
    </source>
</reference>
<feature type="region of interest" description="Disordered" evidence="1">
    <location>
        <begin position="31"/>
        <end position="69"/>
    </location>
</feature>
<accession>A0AAD4NC97</accession>
<protein>
    <submittedName>
        <fullName evidence="2">Cyclin-dependent kinase 11B</fullName>
    </submittedName>
</protein>
<dbReference type="AlphaFoldDB" id="A0AAD4NC97"/>
<proteinExistence type="predicted"/>
<sequence>MLKHFITYFRLLAPCPIKRITASEALKSSWFTEHPLPTPPEEFPTWPAKSERNKKPPSATLSEQISNKTNATKRTAEELKMLAELGINNARNVHKTEFSLKADVPMFY</sequence>
<evidence type="ECO:0000256" key="1">
    <source>
        <dbReference type="SAM" id="MobiDB-lite"/>
    </source>
</evidence>
<dbReference type="EMBL" id="JAKKPZ010000003">
    <property type="protein sequence ID" value="KAI1723546.1"/>
    <property type="molecule type" value="Genomic_DNA"/>
</dbReference>
<evidence type="ECO:0000313" key="2">
    <source>
        <dbReference type="EMBL" id="KAI1723546.1"/>
    </source>
</evidence>
<keyword evidence="2" id="KW-0808">Transferase</keyword>
<organism evidence="2 3">
    <name type="scientific">Ditylenchus destructor</name>
    <dbReference type="NCBI Taxonomy" id="166010"/>
    <lineage>
        <taxon>Eukaryota</taxon>
        <taxon>Metazoa</taxon>
        <taxon>Ecdysozoa</taxon>
        <taxon>Nematoda</taxon>
        <taxon>Chromadorea</taxon>
        <taxon>Rhabditida</taxon>
        <taxon>Tylenchina</taxon>
        <taxon>Tylenchomorpha</taxon>
        <taxon>Sphaerularioidea</taxon>
        <taxon>Anguinidae</taxon>
        <taxon>Anguininae</taxon>
        <taxon>Ditylenchus</taxon>
    </lineage>
</organism>
<dbReference type="Proteomes" id="UP001201812">
    <property type="component" value="Unassembled WGS sequence"/>
</dbReference>
<keyword evidence="3" id="KW-1185">Reference proteome</keyword>
<comment type="caution">
    <text evidence="2">The sequence shown here is derived from an EMBL/GenBank/DDBJ whole genome shotgun (WGS) entry which is preliminary data.</text>
</comment>
<evidence type="ECO:0000313" key="3">
    <source>
        <dbReference type="Proteomes" id="UP001201812"/>
    </source>
</evidence>
<dbReference type="GO" id="GO:0016301">
    <property type="term" value="F:kinase activity"/>
    <property type="evidence" value="ECO:0007669"/>
    <property type="project" value="UniProtKB-KW"/>
</dbReference>
<keyword evidence="2" id="KW-0418">Kinase</keyword>